<dbReference type="Pfam" id="PF00484">
    <property type="entry name" value="Pro_CA"/>
    <property type="match status" value="1"/>
</dbReference>
<accession>A0A161R7Q7</accession>
<comment type="catalytic activity">
    <reaction evidence="7">
        <text>hydrogencarbonate + H(+) = CO2 + H2O</text>
        <dbReference type="Rhea" id="RHEA:10748"/>
        <dbReference type="ChEBI" id="CHEBI:15377"/>
        <dbReference type="ChEBI" id="CHEBI:15378"/>
        <dbReference type="ChEBI" id="CHEBI:16526"/>
        <dbReference type="ChEBI" id="CHEBI:17544"/>
        <dbReference type="EC" id="4.2.1.1"/>
    </reaction>
</comment>
<name>A0A161R7Q7_9NEIS</name>
<keyword evidence="3 9" id="KW-0479">Metal-binding</keyword>
<feature type="binding site" evidence="9">
    <location>
        <position position="102"/>
    </location>
    <ligand>
        <name>Zn(2+)</name>
        <dbReference type="ChEBI" id="CHEBI:29105"/>
    </ligand>
</feature>
<dbReference type="PANTHER" id="PTHR11002:SF76">
    <property type="entry name" value="CARBONIC ANHYDRASE"/>
    <property type="match status" value="1"/>
</dbReference>
<dbReference type="PANTHER" id="PTHR11002">
    <property type="entry name" value="CARBONIC ANHYDRASE"/>
    <property type="match status" value="1"/>
</dbReference>
<gene>
    <name evidence="10" type="ORF">AVW16_09970</name>
</gene>
<organism evidence="10 11">
    <name type="scientific">Crenobacter luteus</name>
    <dbReference type="NCBI Taxonomy" id="1452487"/>
    <lineage>
        <taxon>Bacteria</taxon>
        <taxon>Pseudomonadati</taxon>
        <taxon>Pseudomonadota</taxon>
        <taxon>Betaproteobacteria</taxon>
        <taxon>Neisseriales</taxon>
        <taxon>Neisseriaceae</taxon>
        <taxon>Crenobacter</taxon>
    </lineage>
</organism>
<evidence type="ECO:0000256" key="3">
    <source>
        <dbReference type="ARBA" id="ARBA00022723"/>
    </source>
</evidence>
<feature type="binding site" evidence="9">
    <location>
        <position position="99"/>
    </location>
    <ligand>
        <name>Zn(2+)</name>
        <dbReference type="ChEBI" id="CHEBI:29105"/>
    </ligand>
</feature>
<dbReference type="SUPFAM" id="SSF53056">
    <property type="entry name" value="beta-carbonic anhydrase, cab"/>
    <property type="match status" value="1"/>
</dbReference>
<dbReference type="NCBIfam" id="NF007756">
    <property type="entry name" value="PRK10437.1"/>
    <property type="match status" value="1"/>
</dbReference>
<evidence type="ECO:0000256" key="1">
    <source>
        <dbReference type="ARBA" id="ARBA00006217"/>
    </source>
</evidence>
<evidence type="ECO:0000313" key="10">
    <source>
        <dbReference type="EMBL" id="KZE32708.1"/>
    </source>
</evidence>
<evidence type="ECO:0000313" key="11">
    <source>
        <dbReference type="Proteomes" id="UP000076625"/>
    </source>
</evidence>
<dbReference type="GO" id="GO:0004089">
    <property type="term" value="F:carbonate dehydratase activity"/>
    <property type="evidence" value="ECO:0007669"/>
    <property type="project" value="UniProtKB-EC"/>
</dbReference>
<dbReference type="PROSITE" id="PS00704">
    <property type="entry name" value="PROK_CO2_ANHYDRASE_1"/>
    <property type="match status" value="1"/>
</dbReference>
<comment type="similarity">
    <text evidence="1">Belongs to the beta-class carbonic anhydrase family.</text>
</comment>
<dbReference type="STRING" id="1452487.AVW16_09970"/>
<evidence type="ECO:0000256" key="5">
    <source>
        <dbReference type="ARBA" id="ARBA00023239"/>
    </source>
</evidence>
<dbReference type="RefSeq" id="WP_066611562.1">
    <property type="nucleotide sequence ID" value="NZ_LQQU01000017.1"/>
</dbReference>
<evidence type="ECO:0000256" key="4">
    <source>
        <dbReference type="ARBA" id="ARBA00022833"/>
    </source>
</evidence>
<dbReference type="EMBL" id="LQQU01000017">
    <property type="protein sequence ID" value="KZE32708.1"/>
    <property type="molecule type" value="Genomic_DNA"/>
</dbReference>
<evidence type="ECO:0000256" key="9">
    <source>
        <dbReference type="PIRSR" id="PIRSR601765-1"/>
    </source>
</evidence>
<proteinExistence type="inferred from homology"/>
<feature type="binding site" evidence="9">
    <location>
        <position position="45"/>
    </location>
    <ligand>
        <name>Zn(2+)</name>
        <dbReference type="ChEBI" id="CHEBI:29105"/>
    </ligand>
</feature>
<evidence type="ECO:0000256" key="7">
    <source>
        <dbReference type="ARBA" id="ARBA00048348"/>
    </source>
</evidence>
<dbReference type="CDD" id="cd00883">
    <property type="entry name" value="beta_CA_cladeA"/>
    <property type="match status" value="1"/>
</dbReference>
<dbReference type="InterPro" id="IPR015892">
    <property type="entry name" value="Carbonic_anhydrase_CS"/>
</dbReference>
<reference evidence="11" key="1">
    <citation type="submission" date="2016-01" db="EMBL/GenBank/DDBJ databases">
        <title>Draft genome of Chromobacterium sp. F49.</title>
        <authorList>
            <person name="Hong K.W."/>
        </authorList>
    </citation>
    <scope>NUCLEOTIDE SEQUENCE [LARGE SCALE GENOMIC DNA]</scope>
    <source>
        <strain evidence="11">CN10</strain>
    </source>
</reference>
<dbReference type="InterPro" id="IPR036874">
    <property type="entry name" value="Carbonic_anhydrase_sf"/>
</dbReference>
<dbReference type="GO" id="GO:0015976">
    <property type="term" value="P:carbon utilization"/>
    <property type="evidence" value="ECO:0007669"/>
    <property type="project" value="InterPro"/>
</dbReference>
<evidence type="ECO:0000256" key="6">
    <source>
        <dbReference type="ARBA" id="ARBA00039351"/>
    </source>
</evidence>
<comment type="caution">
    <text evidence="10">The sequence shown here is derived from an EMBL/GenBank/DDBJ whole genome shotgun (WGS) entry which is preliminary data.</text>
</comment>
<feature type="binding site" evidence="9">
    <location>
        <position position="43"/>
    </location>
    <ligand>
        <name>Zn(2+)</name>
        <dbReference type="ChEBI" id="CHEBI:29105"/>
    </ligand>
</feature>
<protein>
    <recommendedName>
        <fullName evidence="6">Carbonic anhydrase 2</fullName>
        <ecNumber evidence="2">4.2.1.1</ecNumber>
    </recommendedName>
    <alternativeName>
        <fullName evidence="8">Carbonate dehydratase 2</fullName>
    </alternativeName>
</protein>
<dbReference type="InterPro" id="IPR001765">
    <property type="entry name" value="Carbonic_anhydrase"/>
</dbReference>
<dbReference type="AlphaFoldDB" id="A0A161R7Q7"/>
<dbReference type="EC" id="4.2.1.1" evidence="2"/>
<dbReference type="Gene3D" id="3.40.1050.10">
    <property type="entry name" value="Carbonic anhydrase"/>
    <property type="match status" value="1"/>
</dbReference>
<sequence>MAQALKHLFENNRQWAERITRNDPEFFANLSRQQAPEYLWIGCSDSRVPANELINLLPGEVFVHRNVANLIVHSDLNCLSTLQFGVDVLNVKHVIVTGHYGCGGVAAALENKRVGLVDNWLRHIHDIKHKHEERLAALDPAERLDRLCELNVIEQVLNACQTTVVQDAWQRGQELAVHGWVYRLNNGRLQDLNVSISSTEEALDRYNDALAALGR</sequence>
<keyword evidence="4 9" id="KW-0862">Zinc</keyword>
<dbReference type="FunFam" id="3.40.1050.10:FF:000001">
    <property type="entry name" value="Carbonic anhydrase"/>
    <property type="match status" value="1"/>
</dbReference>
<dbReference type="SMART" id="SM00947">
    <property type="entry name" value="Pro_CA"/>
    <property type="match status" value="1"/>
</dbReference>
<keyword evidence="5" id="KW-0456">Lyase</keyword>
<comment type="cofactor">
    <cofactor evidence="9">
        <name>Zn(2+)</name>
        <dbReference type="ChEBI" id="CHEBI:29105"/>
    </cofactor>
    <text evidence="9">Binds 1 zinc ion per subunit.</text>
</comment>
<evidence type="ECO:0000256" key="8">
    <source>
        <dbReference type="ARBA" id="ARBA00082533"/>
    </source>
</evidence>
<dbReference type="OrthoDB" id="9797527at2"/>
<dbReference type="GO" id="GO:0008270">
    <property type="term" value="F:zinc ion binding"/>
    <property type="evidence" value="ECO:0007669"/>
    <property type="project" value="InterPro"/>
</dbReference>
<dbReference type="Proteomes" id="UP000076625">
    <property type="component" value="Unassembled WGS sequence"/>
</dbReference>
<evidence type="ECO:0000256" key="2">
    <source>
        <dbReference type="ARBA" id="ARBA00012925"/>
    </source>
</evidence>
<keyword evidence="11" id="KW-1185">Reference proteome</keyword>